<keyword evidence="3" id="KW-1003">Cell membrane</keyword>
<feature type="transmembrane region" description="Helical" evidence="7">
    <location>
        <begin position="12"/>
        <end position="32"/>
    </location>
</feature>
<dbReference type="InterPro" id="IPR051258">
    <property type="entry name" value="Diverse_Substrate_Transporter"/>
</dbReference>
<feature type="transmembrane region" description="Helical" evidence="7">
    <location>
        <begin position="146"/>
        <end position="167"/>
    </location>
</feature>
<accession>A0A9D1G483</accession>
<feature type="transmembrane region" description="Helical" evidence="7">
    <location>
        <begin position="239"/>
        <end position="259"/>
    </location>
</feature>
<evidence type="ECO:0000256" key="7">
    <source>
        <dbReference type="SAM" id="Phobius"/>
    </source>
</evidence>
<dbReference type="GO" id="GO:0005886">
    <property type="term" value="C:plasma membrane"/>
    <property type="evidence" value="ECO:0007669"/>
    <property type="project" value="UniProtKB-SubCell"/>
</dbReference>
<evidence type="ECO:0000256" key="1">
    <source>
        <dbReference type="ARBA" id="ARBA00004651"/>
    </source>
</evidence>
<comment type="subcellular location">
    <subcellularLocation>
        <location evidence="1">Cell membrane</location>
        <topology evidence="1">Multi-pass membrane protein</topology>
    </subcellularLocation>
</comment>
<keyword evidence="4 7" id="KW-0812">Transmembrane</keyword>
<gene>
    <name evidence="9" type="ORF">IAD42_00210</name>
</gene>
<feature type="transmembrane region" description="Helical" evidence="7">
    <location>
        <begin position="97"/>
        <end position="115"/>
    </location>
</feature>
<evidence type="ECO:0000313" key="10">
    <source>
        <dbReference type="Proteomes" id="UP000886876"/>
    </source>
</evidence>
<keyword evidence="5 7" id="KW-1133">Transmembrane helix</keyword>
<feature type="transmembrane region" description="Helical" evidence="7">
    <location>
        <begin position="174"/>
        <end position="195"/>
    </location>
</feature>
<dbReference type="InterPro" id="IPR000620">
    <property type="entry name" value="EamA_dom"/>
</dbReference>
<comment type="similarity">
    <text evidence="2">Belongs to the EamA transporter family.</text>
</comment>
<dbReference type="SUPFAM" id="SSF103481">
    <property type="entry name" value="Multidrug resistance efflux transporter EmrE"/>
    <property type="match status" value="2"/>
</dbReference>
<feature type="transmembrane region" description="Helical" evidence="7">
    <location>
        <begin position="207"/>
        <end position="227"/>
    </location>
</feature>
<protein>
    <submittedName>
        <fullName evidence="9">DMT family transporter</fullName>
    </submittedName>
</protein>
<dbReference type="Proteomes" id="UP000886876">
    <property type="component" value="Unassembled WGS sequence"/>
</dbReference>
<sequence length="295" mass="32051">MSARKYGHIGRACLIGATLLWGSSFVVLKTTLDTVPTLWVLAIRFTGAALLLGLAFIKQLRTIDRGCLKAGLLMGLALYAAYTLQTFGLERTTPGKNAFLTATYCVIVPFLWWALEKKRPDGYNLLAAAVCITGMALVSLSEGLSVGPGETLTMCCGLFYALHIIFTSRGVEKYGVGVLTTLQFAVAAALCWLTAPLSAPFPETIPSSSWLSIAYLCLMCTGACYILQTLGQKYTSPQTSSILLTLESVFGTLISVVFYHEQLTLRELFGFVLIFIAVIISETKLEFLKKRPAKA</sequence>
<name>A0A9D1G483_9FIRM</name>
<evidence type="ECO:0000259" key="8">
    <source>
        <dbReference type="Pfam" id="PF00892"/>
    </source>
</evidence>
<evidence type="ECO:0000256" key="3">
    <source>
        <dbReference type="ARBA" id="ARBA00022475"/>
    </source>
</evidence>
<feature type="transmembrane region" description="Helical" evidence="7">
    <location>
        <begin position="66"/>
        <end position="85"/>
    </location>
</feature>
<reference evidence="9" key="1">
    <citation type="submission" date="2020-10" db="EMBL/GenBank/DDBJ databases">
        <authorList>
            <person name="Gilroy R."/>
        </authorList>
    </citation>
    <scope>NUCLEOTIDE SEQUENCE</scope>
    <source>
        <strain evidence="9">ChiHecec3B27-6122</strain>
    </source>
</reference>
<evidence type="ECO:0000256" key="6">
    <source>
        <dbReference type="ARBA" id="ARBA00023136"/>
    </source>
</evidence>
<feature type="transmembrane region" description="Helical" evidence="7">
    <location>
        <begin position="265"/>
        <end position="281"/>
    </location>
</feature>
<feature type="transmembrane region" description="Helical" evidence="7">
    <location>
        <begin position="38"/>
        <end position="57"/>
    </location>
</feature>
<evidence type="ECO:0000256" key="5">
    <source>
        <dbReference type="ARBA" id="ARBA00022989"/>
    </source>
</evidence>
<evidence type="ECO:0000256" key="2">
    <source>
        <dbReference type="ARBA" id="ARBA00007362"/>
    </source>
</evidence>
<dbReference type="Gene3D" id="1.10.3730.20">
    <property type="match status" value="1"/>
</dbReference>
<dbReference type="PANTHER" id="PTHR42920:SF5">
    <property type="entry name" value="EAMA DOMAIN-CONTAINING PROTEIN"/>
    <property type="match status" value="1"/>
</dbReference>
<dbReference type="PANTHER" id="PTHR42920">
    <property type="entry name" value="OS03G0707200 PROTEIN-RELATED"/>
    <property type="match status" value="1"/>
</dbReference>
<reference evidence="9" key="2">
    <citation type="journal article" date="2021" name="PeerJ">
        <title>Extensive microbial diversity within the chicken gut microbiome revealed by metagenomics and culture.</title>
        <authorList>
            <person name="Gilroy R."/>
            <person name="Ravi A."/>
            <person name="Getino M."/>
            <person name="Pursley I."/>
            <person name="Horton D.L."/>
            <person name="Alikhan N.F."/>
            <person name="Baker D."/>
            <person name="Gharbi K."/>
            <person name="Hall N."/>
            <person name="Watson M."/>
            <person name="Adriaenssens E.M."/>
            <person name="Foster-Nyarko E."/>
            <person name="Jarju S."/>
            <person name="Secka A."/>
            <person name="Antonio M."/>
            <person name="Oren A."/>
            <person name="Chaudhuri R.R."/>
            <person name="La Ragione R."/>
            <person name="Hildebrand F."/>
            <person name="Pallen M.J."/>
        </authorList>
    </citation>
    <scope>NUCLEOTIDE SEQUENCE</scope>
    <source>
        <strain evidence="9">ChiHecec3B27-6122</strain>
    </source>
</reference>
<dbReference type="EMBL" id="DVJS01000007">
    <property type="protein sequence ID" value="HIS96379.1"/>
    <property type="molecule type" value="Genomic_DNA"/>
</dbReference>
<comment type="caution">
    <text evidence="9">The sequence shown here is derived from an EMBL/GenBank/DDBJ whole genome shotgun (WGS) entry which is preliminary data.</text>
</comment>
<feature type="transmembrane region" description="Helical" evidence="7">
    <location>
        <begin position="122"/>
        <end position="140"/>
    </location>
</feature>
<dbReference type="Pfam" id="PF00892">
    <property type="entry name" value="EamA"/>
    <property type="match status" value="2"/>
</dbReference>
<dbReference type="InterPro" id="IPR037185">
    <property type="entry name" value="EmrE-like"/>
</dbReference>
<keyword evidence="6 7" id="KW-0472">Membrane</keyword>
<evidence type="ECO:0000256" key="4">
    <source>
        <dbReference type="ARBA" id="ARBA00022692"/>
    </source>
</evidence>
<organism evidence="9 10">
    <name type="scientific">Candidatus Scatomorpha pullistercoris</name>
    <dbReference type="NCBI Taxonomy" id="2840929"/>
    <lineage>
        <taxon>Bacteria</taxon>
        <taxon>Bacillati</taxon>
        <taxon>Bacillota</taxon>
        <taxon>Clostridia</taxon>
        <taxon>Eubacteriales</taxon>
        <taxon>Candidatus Scatomorpha</taxon>
    </lineage>
</organism>
<feature type="domain" description="EamA" evidence="8">
    <location>
        <begin position="149"/>
        <end position="280"/>
    </location>
</feature>
<proteinExistence type="inferred from homology"/>
<feature type="domain" description="EamA" evidence="8">
    <location>
        <begin position="11"/>
        <end position="139"/>
    </location>
</feature>
<evidence type="ECO:0000313" key="9">
    <source>
        <dbReference type="EMBL" id="HIS96379.1"/>
    </source>
</evidence>
<dbReference type="AlphaFoldDB" id="A0A9D1G483"/>